<protein>
    <submittedName>
        <fullName evidence="8">Peptidase domain-containing ABC transporter</fullName>
    </submittedName>
</protein>
<dbReference type="Gene3D" id="3.90.70.10">
    <property type="entry name" value="Cysteine proteinases"/>
    <property type="match status" value="1"/>
</dbReference>
<name>A0A5C6RI03_9BACT</name>
<dbReference type="GO" id="GO:0140359">
    <property type="term" value="F:ABC-type transporter activity"/>
    <property type="evidence" value="ECO:0007669"/>
    <property type="project" value="InterPro"/>
</dbReference>
<proteinExistence type="predicted"/>
<keyword evidence="3 5" id="KW-1133">Transmembrane helix</keyword>
<reference evidence="8 9" key="1">
    <citation type="submission" date="2019-08" db="EMBL/GenBank/DDBJ databases">
        <title>Genome of Phaeodactylibacter luteus.</title>
        <authorList>
            <person name="Bowman J.P."/>
        </authorList>
    </citation>
    <scope>NUCLEOTIDE SEQUENCE [LARGE SCALE GENOMIC DNA]</scope>
    <source>
        <strain evidence="8 9">KCTC 42180</strain>
    </source>
</reference>
<organism evidence="8 9">
    <name type="scientific">Phaeodactylibacter luteus</name>
    <dbReference type="NCBI Taxonomy" id="1564516"/>
    <lineage>
        <taxon>Bacteria</taxon>
        <taxon>Pseudomonadati</taxon>
        <taxon>Bacteroidota</taxon>
        <taxon>Saprospiria</taxon>
        <taxon>Saprospirales</taxon>
        <taxon>Haliscomenobacteraceae</taxon>
        <taxon>Phaeodactylibacter</taxon>
    </lineage>
</organism>
<dbReference type="EMBL" id="VOOR01000098">
    <property type="protein sequence ID" value="TXB59413.1"/>
    <property type="molecule type" value="Genomic_DNA"/>
</dbReference>
<dbReference type="Proteomes" id="UP000321580">
    <property type="component" value="Unassembled WGS sequence"/>
</dbReference>
<feature type="transmembrane region" description="Helical" evidence="5">
    <location>
        <begin position="281"/>
        <end position="306"/>
    </location>
</feature>
<gene>
    <name evidence="8" type="ORF">FRY97_21320</name>
</gene>
<dbReference type="GO" id="GO:0005524">
    <property type="term" value="F:ATP binding"/>
    <property type="evidence" value="ECO:0007669"/>
    <property type="project" value="InterPro"/>
</dbReference>
<dbReference type="GO" id="GO:0006508">
    <property type="term" value="P:proteolysis"/>
    <property type="evidence" value="ECO:0007669"/>
    <property type="project" value="InterPro"/>
</dbReference>
<comment type="caution">
    <text evidence="8">The sequence shown here is derived from an EMBL/GenBank/DDBJ whole genome shotgun (WGS) entry which is preliminary data.</text>
</comment>
<evidence type="ECO:0000259" key="7">
    <source>
        <dbReference type="PROSITE" id="PS50990"/>
    </source>
</evidence>
<evidence type="ECO:0000256" key="1">
    <source>
        <dbReference type="ARBA" id="ARBA00004651"/>
    </source>
</evidence>
<dbReference type="InterPro" id="IPR005074">
    <property type="entry name" value="Peptidase_C39"/>
</dbReference>
<dbReference type="InterPro" id="IPR036640">
    <property type="entry name" value="ABC1_TM_sf"/>
</dbReference>
<dbReference type="CDD" id="cd02418">
    <property type="entry name" value="Peptidase_C39B"/>
    <property type="match status" value="1"/>
</dbReference>
<dbReference type="Gene3D" id="1.20.1560.10">
    <property type="entry name" value="ABC transporter type 1, transmembrane domain"/>
    <property type="match status" value="1"/>
</dbReference>
<evidence type="ECO:0000256" key="4">
    <source>
        <dbReference type="ARBA" id="ARBA00023136"/>
    </source>
</evidence>
<evidence type="ECO:0000313" key="8">
    <source>
        <dbReference type="EMBL" id="TXB59413.1"/>
    </source>
</evidence>
<evidence type="ECO:0000313" key="9">
    <source>
        <dbReference type="Proteomes" id="UP000321580"/>
    </source>
</evidence>
<feature type="non-terminal residue" evidence="8">
    <location>
        <position position="307"/>
    </location>
</feature>
<dbReference type="Pfam" id="PF00664">
    <property type="entry name" value="ABC_membrane"/>
    <property type="match status" value="1"/>
</dbReference>
<dbReference type="PROSITE" id="PS50929">
    <property type="entry name" value="ABC_TM1F"/>
    <property type="match status" value="1"/>
</dbReference>
<feature type="transmembrane region" description="Helical" evidence="5">
    <location>
        <begin position="171"/>
        <end position="193"/>
    </location>
</feature>
<evidence type="ECO:0000256" key="2">
    <source>
        <dbReference type="ARBA" id="ARBA00022692"/>
    </source>
</evidence>
<keyword evidence="2 5" id="KW-0812">Transmembrane</keyword>
<feature type="domain" description="Peptidase C39" evidence="7">
    <location>
        <begin position="9"/>
        <end position="134"/>
    </location>
</feature>
<keyword evidence="4 5" id="KW-0472">Membrane</keyword>
<dbReference type="Pfam" id="PF03412">
    <property type="entry name" value="Peptidase_C39"/>
    <property type="match status" value="1"/>
</dbReference>
<dbReference type="AlphaFoldDB" id="A0A5C6RI03"/>
<dbReference type="PROSITE" id="PS50990">
    <property type="entry name" value="PEPTIDASE_C39"/>
    <property type="match status" value="1"/>
</dbReference>
<dbReference type="InterPro" id="IPR011527">
    <property type="entry name" value="ABC1_TM_dom"/>
</dbReference>
<dbReference type="RefSeq" id="WP_246141883.1">
    <property type="nucleotide sequence ID" value="NZ_VOOR01000098.1"/>
</dbReference>
<evidence type="ECO:0000256" key="5">
    <source>
        <dbReference type="SAM" id="Phobius"/>
    </source>
</evidence>
<sequence>MKSFPFYKQLDAMDCGPSCLRMIAKHYGKSYTLQYLRDISYIDREGVSLKGISEAAERIGFQPMAVKIPFSAQGEAPSLLVAPLPVIAHWKQNHFLVVYKANKKHVWVADPGAGKFRLPAQEFKAGWISDGQKGVCLLLSPGGHIYQEEEDQSKPLGFAYLLQYLKPHRRLLSQLVVGLLLGSLFSLVFPFLTQSVVDIGIQNQNIGFIYLILIGHLVLFISQTAVRFIQNWILLHIGTRINISLINDFLSRLMRLPIGFFDTKMTGDLLQRIGDHRRIEVFLTQSALSVIFSVFNLVIFSFVLLYY</sequence>
<comment type="subcellular location">
    <subcellularLocation>
        <location evidence="1">Cell membrane</location>
        <topology evidence="1">Multi-pass membrane protein</topology>
    </subcellularLocation>
</comment>
<evidence type="ECO:0000259" key="6">
    <source>
        <dbReference type="PROSITE" id="PS50929"/>
    </source>
</evidence>
<dbReference type="GO" id="GO:0008233">
    <property type="term" value="F:peptidase activity"/>
    <property type="evidence" value="ECO:0007669"/>
    <property type="project" value="InterPro"/>
</dbReference>
<feature type="transmembrane region" description="Helical" evidence="5">
    <location>
        <begin position="205"/>
        <end position="226"/>
    </location>
</feature>
<evidence type="ECO:0000256" key="3">
    <source>
        <dbReference type="ARBA" id="ARBA00022989"/>
    </source>
</evidence>
<feature type="domain" description="ABC transmembrane type-1" evidence="6">
    <location>
        <begin position="175"/>
        <end position="307"/>
    </location>
</feature>
<dbReference type="GO" id="GO:0005886">
    <property type="term" value="C:plasma membrane"/>
    <property type="evidence" value="ECO:0007669"/>
    <property type="project" value="UniProtKB-SubCell"/>
</dbReference>
<dbReference type="SUPFAM" id="SSF90123">
    <property type="entry name" value="ABC transporter transmembrane region"/>
    <property type="match status" value="1"/>
</dbReference>
<accession>A0A5C6RI03</accession>
<keyword evidence="9" id="KW-1185">Reference proteome</keyword>